<feature type="transmembrane region" description="Helical" evidence="1">
    <location>
        <begin position="182"/>
        <end position="203"/>
    </location>
</feature>
<proteinExistence type="predicted"/>
<dbReference type="AlphaFoldDB" id="A0A7H0LGG4"/>
<feature type="transmembrane region" description="Helical" evidence="1">
    <location>
        <begin position="343"/>
        <end position="361"/>
    </location>
</feature>
<feature type="transmembrane region" description="Helical" evidence="1">
    <location>
        <begin position="283"/>
        <end position="301"/>
    </location>
</feature>
<dbReference type="KEGG" id="spap:H3Z74_18880"/>
<gene>
    <name evidence="3" type="ORF">H3Z74_18880</name>
</gene>
<dbReference type="GO" id="GO:0016747">
    <property type="term" value="F:acyltransferase activity, transferring groups other than amino-acyl groups"/>
    <property type="evidence" value="ECO:0007669"/>
    <property type="project" value="InterPro"/>
</dbReference>
<feature type="transmembrane region" description="Helical" evidence="1">
    <location>
        <begin position="215"/>
        <end position="235"/>
    </location>
</feature>
<dbReference type="Pfam" id="PF01757">
    <property type="entry name" value="Acyl_transf_3"/>
    <property type="match status" value="1"/>
</dbReference>
<dbReference type="Proteomes" id="UP000516148">
    <property type="component" value="Chromosome"/>
</dbReference>
<feature type="transmembrane region" description="Helical" evidence="1">
    <location>
        <begin position="242"/>
        <end position="263"/>
    </location>
</feature>
<keyword evidence="1" id="KW-0812">Transmembrane</keyword>
<name>A0A7H0LGG4_9SPHN</name>
<evidence type="ECO:0000256" key="1">
    <source>
        <dbReference type="SAM" id="Phobius"/>
    </source>
</evidence>
<feature type="transmembrane region" description="Helical" evidence="1">
    <location>
        <begin position="45"/>
        <end position="69"/>
    </location>
</feature>
<feature type="transmembrane region" description="Helical" evidence="1">
    <location>
        <begin position="12"/>
        <end position="33"/>
    </location>
</feature>
<keyword evidence="1" id="KW-0472">Membrane</keyword>
<dbReference type="RefSeq" id="WP_187761094.1">
    <property type="nucleotide sequence ID" value="NZ_CP061038.1"/>
</dbReference>
<dbReference type="EMBL" id="CP061038">
    <property type="protein sequence ID" value="QNQ08767.1"/>
    <property type="molecule type" value="Genomic_DNA"/>
</dbReference>
<evidence type="ECO:0000259" key="2">
    <source>
        <dbReference type="Pfam" id="PF01757"/>
    </source>
</evidence>
<reference evidence="3 4" key="1">
    <citation type="submission" date="2020-09" db="EMBL/GenBank/DDBJ databases">
        <title>Sphingomonas sp., a new species isolated from pork steak.</title>
        <authorList>
            <person name="Heidler von Heilborn D."/>
        </authorList>
    </citation>
    <scope>NUCLEOTIDE SEQUENCE [LARGE SCALE GENOMIC DNA]</scope>
    <source>
        <strain evidence="4">S8-3T</strain>
    </source>
</reference>
<dbReference type="PANTHER" id="PTHR36927:SF3">
    <property type="entry name" value="GLUCANS BIOSYNTHESIS PROTEIN C"/>
    <property type="match status" value="1"/>
</dbReference>
<feature type="transmembrane region" description="Helical" evidence="1">
    <location>
        <begin position="90"/>
        <end position="110"/>
    </location>
</feature>
<feature type="transmembrane region" description="Helical" evidence="1">
    <location>
        <begin position="313"/>
        <end position="331"/>
    </location>
</feature>
<feature type="transmembrane region" description="Helical" evidence="1">
    <location>
        <begin position="150"/>
        <end position="170"/>
    </location>
</feature>
<keyword evidence="1" id="KW-1133">Transmembrane helix</keyword>
<keyword evidence="4" id="KW-1185">Reference proteome</keyword>
<dbReference type="PANTHER" id="PTHR36927">
    <property type="entry name" value="BLR4337 PROTEIN"/>
    <property type="match status" value="1"/>
</dbReference>
<organism evidence="3 4">
    <name type="scientific">Sphingomonas alpina</name>
    <dbReference type="NCBI Taxonomy" id="653931"/>
    <lineage>
        <taxon>Bacteria</taxon>
        <taxon>Pseudomonadati</taxon>
        <taxon>Pseudomonadota</taxon>
        <taxon>Alphaproteobacteria</taxon>
        <taxon>Sphingomonadales</taxon>
        <taxon>Sphingomonadaceae</taxon>
        <taxon>Sphingomonas</taxon>
    </lineage>
</organism>
<evidence type="ECO:0000313" key="4">
    <source>
        <dbReference type="Proteomes" id="UP000516148"/>
    </source>
</evidence>
<keyword evidence="3" id="KW-0808">Transferase</keyword>
<feature type="domain" description="Acyltransferase 3" evidence="2">
    <location>
        <begin position="9"/>
        <end position="358"/>
    </location>
</feature>
<dbReference type="InterPro" id="IPR050623">
    <property type="entry name" value="Glucan_succinyl_AcylTrfase"/>
</dbReference>
<keyword evidence="3" id="KW-0012">Acyltransferase</keyword>
<sequence>MTQSSRHFGLDWLRIAAFGLLILYHIAMVFAPWDWVVKSAHTYPGLVAPMAALTPWRLPLLFAVSGYASRKLFEKSPSVQGFVRSRCARLLIPWAFAMAVIVPPEMWVRVLEKGYPFGLLHFWINDYWRIGTFYGRSFPSVEHLWFVEYLWAYTMLLAAFLGWAGGAARLERGVEWLASGSRILWAPLGLLIAAKLALLFVVPEQQGLFTDWAGHALYVPVFLFGFALGGSRLLWPCIARHWRMAGLLALISGVFVIAFELTYQGDHVPPHLQMAVDRSARVVMAWSMIVMLLHIAETWWNRDHPWRATLGEAVFPFYIIHHPVIVVTAWFTLPLGLTPWTEFALLFAATATACMAFYLIGREINWLRPLIGLRARPRLRPAARPDSVGSPAH</sequence>
<evidence type="ECO:0000313" key="3">
    <source>
        <dbReference type="EMBL" id="QNQ08767.1"/>
    </source>
</evidence>
<dbReference type="InterPro" id="IPR002656">
    <property type="entry name" value="Acyl_transf_3_dom"/>
</dbReference>
<protein>
    <submittedName>
        <fullName evidence="3">Acyltransferase</fullName>
    </submittedName>
</protein>
<accession>A0A7H0LGG4</accession>